<dbReference type="AlphaFoldDB" id="A0AAU7W9K9"/>
<sequence>MSRRLLPAGDAALLVECDDLDEVLALHDALAADAPPGLVELVPAARTLLVAVDPAQLPLESAATWVRRARTQVADASAPAPIAPVVVPVRYDGGDLAGVAEELGRSPEALIAQHTAARWRVAFIGFAPGFGYLVSEDWPYEVRRLDAPRTRVPAGSVGLAGAFAGAYPRASPGGWRLVGRTDAPLWDESADPPALLVPGRSVRFEAVPG</sequence>
<dbReference type="Gene3D" id="3.30.1360.40">
    <property type="match status" value="1"/>
</dbReference>
<dbReference type="InterPro" id="IPR010016">
    <property type="entry name" value="PxpB"/>
</dbReference>
<evidence type="ECO:0000313" key="5">
    <source>
        <dbReference type="EMBL" id="XBX83105.1"/>
    </source>
</evidence>
<dbReference type="InterPro" id="IPR029000">
    <property type="entry name" value="Cyclophilin-like_dom_sf"/>
</dbReference>
<dbReference type="SMART" id="SM00796">
    <property type="entry name" value="AHS1"/>
    <property type="match status" value="1"/>
</dbReference>
<reference evidence="5" key="1">
    <citation type="submission" date="2024-05" db="EMBL/GenBank/DDBJ databases">
        <authorList>
            <person name="Yu L."/>
        </authorList>
    </citation>
    <scope>NUCLEOTIDE SEQUENCE</scope>
    <source>
        <strain evidence="5">G08B096</strain>
    </source>
</reference>
<dbReference type="SUPFAM" id="SSF50891">
    <property type="entry name" value="Cyclophilin-like"/>
    <property type="match status" value="1"/>
</dbReference>
<dbReference type="Pfam" id="PF02682">
    <property type="entry name" value="CT_C_D"/>
    <property type="match status" value="1"/>
</dbReference>
<dbReference type="RefSeq" id="WP_350349121.1">
    <property type="nucleotide sequence ID" value="NZ_CP158374.1"/>
</dbReference>
<evidence type="ECO:0000256" key="3">
    <source>
        <dbReference type="ARBA" id="ARBA00022840"/>
    </source>
</evidence>
<accession>A0AAU7W9K9</accession>
<feature type="domain" description="Carboxyltransferase" evidence="4">
    <location>
        <begin position="3"/>
        <end position="196"/>
    </location>
</feature>
<dbReference type="PANTHER" id="PTHR34698:SF2">
    <property type="entry name" value="5-OXOPROLINASE SUBUNIT B"/>
    <property type="match status" value="1"/>
</dbReference>
<dbReference type="GO" id="GO:0005524">
    <property type="term" value="F:ATP binding"/>
    <property type="evidence" value="ECO:0007669"/>
    <property type="project" value="UniProtKB-KW"/>
</dbReference>
<proteinExistence type="predicted"/>
<dbReference type="InterPro" id="IPR003833">
    <property type="entry name" value="CT_C_D"/>
</dbReference>
<evidence type="ECO:0000256" key="1">
    <source>
        <dbReference type="ARBA" id="ARBA00022741"/>
    </source>
</evidence>
<keyword evidence="2 5" id="KW-0378">Hydrolase</keyword>
<keyword evidence="3" id="KW-0067">ATP-binding</keyword>
<dbReference type="PANTHER" id="PTHR34698">
    <property type="entry name" value="5-OXOPROLINASE SUBUNIT B"/>
    <property type="match status" value="1"/>
</dbReference>
<keyword evidence="1" id="KW-0547">Nucleotide-binding</keyword>
<protein>
    <submittedName>
        <fullName evidence="5">Allophanate hydrolase subunit 1</fullName>
    </submittedName>
</protein>
<dbReference type="EMBL" id="CP158374">
    <property type="protein sequence ID" value="XBX83105.1"/>
    <property type="molecule type" value="Genomic_DNA"/>
</dbReference>
<evidence type="ECO:0000256" key="2">
    <source>
        <dbReference type="ARBA" id="ARBA00022801"/>
    </source>
</evidence>
<dbReference type="SUPFAM" id="SSF160467">
    <property type="entry name" value="PH0987 N-terminal domain-like"/>
    <property type="match status" value="1"/>
</dbReference>
<dbReference type="Gene3D" id="2.40.100.10">
    <property type="entry name" value="Cyclophilin-like"/>
    <property type="match status" value="1"/>
</dbReference>
<name>A0AAU7W9K9_9MICO</name>
<gene>
    <name evidence="5" type="ORF">ABIQ69_04065</name>
</gene>
<evidence type="ECO:0000259" key="4">
    <source>
        <dbReference type="SMART" id="SM00796"/>
    </source>
</evidence>
<dbReference type="GO" id="GO:0016787">
    <property type="term" value="F:hydrolase activity"/>
    <property type="evidence" value="ECO:0007669"/>
    <property type="project" value="UniProtKB-KW"/>
</dbReference>
<organism evidence="5">
    <name type="scientific">Agromyces sp. G08B096</name>
    <dbReference type="NCBI Taxonomy" id="3156399"/>
    <lineage>
        <taxon>Bacteria</taxon>
        <taxon>Bacillati</taxon>
        <taxon>Actinomycetota</taxon>
        <taxon>Actinomycetes</taxon>
        <taxon>Micrococcales</taxon>
        <taxon>Microbacteriaceae</taxon>
        <taxon>Agromyces</taxon>
    </lineage>
</organism>